<comment type="caution">
    <text evidence="2">The sequence shown here is derived from an EMBL/GenBank/DDBJ whole genome shotgun (WGS) entry which is preliminary data.</text>
</comment>
<reference evidence="2 3" key="1">
    <citation type="submission" date="2019-05" db="EMBL/GenBank/DDBJ databases">
        <title>Another draft genome of Portunus trituberculatus and its Hox gene families provides insights of decapod evolution.</title>
        <authorList>
            <person name="Jeong J.-H."/>
            <person name="Song I."/>
            <person name="Kim S."/>
            <person name="Choi T."/>
            <person name="Kim D."/>
            <person name="Ryu S."/>
            <person name="Kim W."/>
        </authorList>
    </citation>
    <scope>NUCLEOTIDE SEQUENCE [LARGE SCALE GENOMIC DNA]</scope>
    <source>
        <tissue evidence="2">Muscle</tissue>
    </source>
</reference>
<dbReference type="EMBL" id="VSRR010013025">
    <property type="protein sequence ID" value="MPC55260.1"/>
    <property type="molecule type" value="Genomic_DNA"/>
</dbReference>
<accession>A0A5B7G4Z6</accession>
<protein>
    <submittedName>
        <fullName evidence="2">Uncharacterized protein</fullName>
    </submittedName>
</protein>
<evidence type="ECO:0000256" key="1">
    <source>
        <dbReference type="SAM" id="MobiDB-lite"/>
    </source>
</evidence>
<evidence type="ECO:0000313" key="2">
    <source>
        <dbReference type="EMBL" id="MPC55260.1"/>
    </source>
</evidence>
<feature type="compositionally biased region" description="Gly residues" evidence="1">
    <location>
        <begin position="8"/>
        <end position="21"/>
    </location>
</feature>
<feature type="region of interest" description="Disordered" evidence="1">
    <location>
        <begin position="1"/>
        <end position="28"/>
    </location>
</feature>
<dbReference type="AlphaFoldDB" id="A0A5B7G4Z6"/>
<organism evidence="2 3">
    <name type="scientific">Portunus trituberculatus</name>
    <name type="common">Swimming crab</name>
    <name type="synonym">Neptunus trituberculatus</name>
    <dbReference type="NCBI Taxonomy" id="210409"/>
    <lineage>
        <taxon>Eukaryota</taxon>
        <taxon>Metazoa</taxon>
        <taxon>Ecdysozoa</taxon>
        <taxon>Arthropoda</taxon>
        <taxon>Crustacea</taxon>
        <taxon>Multicrustacea</taxon>
        <taxon>Malacostraca</taxon>
        <taxon>Eumalacostraca</taxon>
        <taxon>Eucarida</taxon>
        <taxon>Decapoda</taxon>
        <taxon>Pleocyemata</taxon>
        <taxon>Brachyura</taxon>
        <taxon>Eubrachyura</taxon>
        <taxon>Portunoidea</taxon>
        <taxon>Portunidae</taxon>
        <taxon>Portuninae</taxon>
        <taxon>Portunus</taxon>
    </lineage>
</organism>
<keyword evidence="3" id="KW-1185">Reference proteome</keyword>
<gene>
    <name evidence="2" type="ORF">E2C01_049192</name>
</gene>
<name>A0A5B7G4Z6_PORTR</name>
<dbReference type="Proteomes" id="UP000324222">
    <property type="component" value="Unassembled WGS sequence"/>
</dbReference>
<sequence>MEGSRQGEQGGTGGSDEGGGTARLSEEK</sequence>
<proteinExistence type="predicted"/>
<evidence type="ECO:0000313" key="3">
    <source>
        <dbReference type="Proteomes" id="UP000324222"/>
    </source>
</evidence>